<dbReference type="InterPro" id="IPR015947">
    <property type="entry name" value="PUA-like_sf"/>
</dbReference>
<reference evidence="4 5" key="1">
    <citation type="submission" date="2013-11" db="EMBL/GenBank/DDBJ databases">
        <title>The Damaraland mole rat (Fukomys damarensis) genome and evolution of African mole rats.</title>
        <authorList>
            <person name="Gladyshev V.N."/>
            <person name="Fang X."/>
        </authorList>
    </citation>
    <scope>NUCLEOTIDE SEQUENCE [LARGE SCALE GENOMIC DNA]</scope>
    <source>
        <tissue evidence="4">Liver</tissue>
    </source>
</reference>
<dbReference type="SUPFAM" id="SSF88697">
    <property type="entry name" value="PUA domain-like"/>
    <property type="match status" value="1"/>
</dbReference>
<dbReference type="InterPro" id="IPR002740">
    <property type="entry name" value="EVE_domain"/>
</dbReference>
<dbReference type="Gene3D" id="3.10.590.10">
    <property type="entry name" value="ph1033 like domains"/>
    <property type="match status" value="1"/>
</dbReference>
<dbReference type="PANTHER" id="PTHR14087:SF7">
    <property type="entry name" value="THYMOCYTE NUCLEAR PROTEIN 1"/>
    <property type="match status" value="1"/>
</dbReference>
<protein>
    <recommendedName>
        <fullName evidence="2">Thymocyte nuclear protein 1</fullName>
    </recommendedName>
</protein>
<feature type="domain" description="EVE" evidence="3">
    <location>
        <begin position="56"/>
        <end position="145"/>
    </location>
</feature>
<accession>A0A091DV59</accession>
<dbReference type="GO" id="GO:0005634">
    <property type="term" value="C:nucleus"/>
    <property type="evidence" value="ECO:0007669"/>
    <property type="project" value="TreeGrafter"/>
</dbReference>
<sequence>MLRTWKWLAGVAGPNKKGLYGKHTQTAYSDETLAQVENSSLQMTSDSKNCEKNLSNYWLMKSEPESRLKKGVDVKFSTEDLRAQPKQVACCDVVRNYRAQNFHRAMKLESEDFFCHSNCKRPGMMGLKIVKDAYPDHTKFQKKTISITTHPEKSSTPNGSWWTYNLLG</sequence>
<dbReference type="PANTHER" id="PTHR14087">
    <property type="entry name" value="THYMOCYTE NUCLEAR PROTEIN 1"/>
    <property type="match status" value="1"/>
</dbReference>
<evidence type="ECO:0000313" key="4">
    <source>
        <dbReference type="EMBL" id="KFO34165.1"/>
    </source>
</evidence>
<evidence type="ECO:0000313" key="5">
    <source>
        <dbReference type="Proteomes" id="UP000028990"/>
    </source>
</evidence>
<name>A0A091DV59_FUKDA</name>
<keyword evidence="5" id="KW-1185">Reference proteome</keyword>
<comment type="function">
    <text evidence="1">Specifically binds 5-hydroxymethylcytosine (5hmC), suggesting that it acts as a specific reader of 5hmC.</text>
</comment>
<gene>
    <name evidence="4" type="ORF">H920_04486</name>
</gene>
<evidence type="ECO:0000259" key="3">
    <source>
        <dbReference type="Pfam" id="PF01878"/>
    </source>
</evidence>
<evidence type="ECO:0000256" key="2">
    <source>
        <dbReference type="ARBA" id="ARBA00014654"/>
    </source>
</evidence>
<dbReference type="Proteomes" id="UP000028990">
    <property type="component" value="Unassembled WGS sequence"/>
</dbReference>
<dbReference type="InterPro" id="IPR052181">
    <property type="entry name" value="5hmC_binding"/>
</dbReference>
<proteinExistence type="predicted"/>
<evidence type="ECO:0000256" key="1">
    <source>
        <dbReference type="ARBA" id="ARBA00002530"/>
    </source>
</evidence>
<dbReference type="AlphaFoldDB" id="A0A091DV59"/>
<organism evidence="4 5">
    <name type="scientific">Fukomys damarensis</name>
    <name type="common">Damaraland mole rat</name>
    <name type="synonym">Cryptomys damarensis</name>
    <dbReference type="NCBI Taxonomy" id="885580"/>
    <lineage>
        <taxon>Eukaryota</taxon>
        <taxon>Metazoa</taxon>
        <taxon>Chordata</taxon>
        <taxon>Craniata</taxon>
        <taxon>Vertebrata</taxon>
        <taxon>Euteleostomi</taxon>
        <taxon>Mammalia</taxon>
        <taxon>Eutheria</taxon>
        <taxon>Euarchontoglires</taxon>
        <taxon>Glires</taxon>
        <taxon>Rodentia</taxon>
        <taxon>Hystricomorpha</taxon>
        <taxon>Bathyergidae</taxon>
        <taxon>Fukomys</taxon>
    </lineage>
</organism>
<dbReference type="EMBL" id="KN122016">
    <property type="protein sequence ID" value="KFO34165.1"/>
    <property type="molecule type" value="Genomic_DNA"/>
</dbReference>
<dbReference type="Pfam" id="PF01878">
    <property type="entry name" value="EVE"/>
    <property type="match status" value="1"/>
</dbReference>